<feature type="compositionally biased region" description="Pro residues" evidence="1">
    <location>
        <begin position="522"/>
        <end position="532"/>
    </location>
</feature>
<gene>
    <name evidence="2" type="ordered locus">CNB03005</name>
</gene>
<name>A0A0S2LIU5_CRYD1</name>
<feature type="compositionally biased region" description="Polar residues" evidence="1">
    <location>
        <begin position="1"/>
        <end position="11"/>
    </location>
</feature>
<feature type="compositionally biased region" description="Polar residues" evidence="1">
    <location>
        <begin position="500"/>
        <end position="519"/>
    </location>
</feature>
<organism evidence="2 3">
    <name type="scientific">Cryptococcus deneoformans (strain JEC21 / ATCC MYA-565)</name>
    <name type="common">Cryptococcus neoformans var. neoformans serotype D</name>
    <dbReference type="NCBI Taxonomy" id="214684"/>
    <lineage>
        <taxon>Eukaryota</taxon>
        <taxon>Fungi</taxon>
        <taxon>Dikarya</taxon>
        <taxon>Basidiomycota</taxon>
        <taxon>Agaricomycotina</taxon>
        <taxon>Tremellomycetes</taxon>
        <taxon>Tremellales</taxon>
        <taxon>Cryptococcaceae</taxon>
        <taxon>Cryptococcus</taxon>
        <taxon>Cryptococcus neoformans species complex</taxon>
    </lineage>
</organism>
<dbReference type="OrthoDB" id="2593364at2759"/>
<dbReference type="AlphaFoldDB" id="A0A0S2LIU5"/>
<evidence type="ECO:0000256" key="1">
    <source>
        <dbReference type="SAM" id="MobiDB-lite"/>
    </source>
</evidence>
<keyword evidence="3" id="KW-1185">Reference proteome</keyword>
<accession>A0A0S2LIU5</accession>
<reference evidence="2 3" key="1">
    <citation type="journal article" date="2005" name="Science">
        <title>The genome of the basidiomycetous yeast and human pathogen Cryptococcus neoformans.</title>
        <authorList>
            <person name="Loftus B.J."/>
            <person name="Fung E."/>
            <person name="Roncaglia P."/>
            <person name="Rowley D."/>
            <person name="Amedeo P."/>
            <person name="Bruno D."/>
            <person name="Vamathevan J."/>
            <person name="Miranda M."/>
            <person name="Anderson I.J."/>
            <person name="Fraser J.A."/>
            <person name="Allen J.E."/>
            <person name="Bosdet I.E."/>
            <person name="Brent M.R."/>
            <person name="Chiu R."/>
            <person name="Doering T.L."/>
            <person name="Donlin M.J."/>
            <person name="D'Souza C.A."/>
            <person name="Fox D.S."/>
            <person name="Grinberg V."/>
            <person name="Fu J."/>
            <person name="Fukushima M."/>
            <person name="Haas B.J."/>
            <person name="Huang J.C."/>
            <person name="Janbon G."/>
            <person name="Jones S.J."/>
            <person name="Koo H.L."/>
            <person name="Krzywinski M.I."/>
            <person name="Kwon-Chung J.K."/>
            <person name="Lengeler K.B."/>
            <person name="Maiti R."/>
            <person name="Marra M.A."/>
            <person name="Marra R.E."/>
            <person name="Mathewson C.A."/>
            <person name="Mitchell T.G."/>
            <person name="Pertea M."/>
            <person name="Riggs F.R."/>
            <person name="Salzberg S.L."/>
            <person name="Schein J.E."/>
            <person name="Shvartsbeyn A."/>
            <person name="Shin H."/>
            <person name="Shumway M."/>
            <person name="Specht C.A."/>
            <person name="Suh B.B."/>
            <person name="Tenney A."/>
            <person name="Utterback T.R."/>
            <person name="Wickes B.L."/>
            <person name="Wortman J.R."/>
            <person name="Wye N.H."/>
            <person name="Kronstad J.W."/>
            <person name="Lodge J.K."/>
            <person name="Heitman J."/>
            <person name="Davis R.W."/>
            <person name="Fraser C.M."/>
            <person name="Hyman R.W."/>
        </authorList>
    </citation>
    <scope>NUCLEOTIDE SEQUENCE [LARGE SCALE GENOMIC DNA]</scope>
    <source>
        <strain evidence="3">JEC21 / ATCC MYA-565</strain>
    </source>
</reference>
<dbReference type="GeneID" id="36392740"/>
<proteinExistence type="predicted"/>
<dbReference type="KEGG" id="cne:CNB03005"/>
<dbReference type="STRING" id="214684.A0A0S2LIU5"/>
<dbReference type="VEuPathDB" id="FungiDB:CNB03005"/>
<evidence type="ECO:0000313" key="3">
    <source>
        <dbReference type="Proteomes" id="UP000002149"/>
    </source>
</evidence>
<protein>
    <submittedName>
        <fullName evidence="2">Uncharacterized protein</fullName>
    </submittedName>
</protein>
<feature type="region of interest" description="Disordered" evidence="1">
    <location>
        <begin position="604"/>
        <end position="637"/>
    </location>
</feature>
<feature type="region of interest" description="Disordered" evidence="1">
    <location>
        <begin position="500"/>
        <end position="532"/>
    </location>
</feature>
<evidence type="ECO:0000313" key="2">
    <source>
        <dbReference type="EMBL" id="ALO60396.1"/>
    </source>
</evidence>
<dbReference type="PaxDb" id="214684-A0A0S2LIU5"/>
<dbReference type="RefSeq" id="XP_024514217.1">
    <property type="nucleotide sequence ID" value="XM_024658579.1"/>
</dbReference>
<feature type="region of interest" description="Disordered" evidence="1">
    <location>
        <begin position="1"/>
        <end position="82"/>
    </location>
</feature>
<dbReference type="Proteomes" id="UP000002149">
    <property type="component" value="Chromosome 2"/>
</dbReference>
<feature type="compositionally biased region" description="Basic and acidic residues" evidence="1">
    <location>
        <begin position="33"/>
        <end position="46"/>
    </location>
</feature>
<dbReference type="InParanoid" id="A0A0S2LIU5"/>
<sequence length="647" mass="70908">MPTRATRSTQEAPPPSPLAAAAEAPMNKRKRPSHDPPRRPSPDQKRPRVVSQPEPAGADEEHGEAGHSSPARSPPPAASAPNVLSTEVREALMDIISQMALDLPEPLEKALTLWLPPDFVEDEKNTLQYILRQPSLTWEELVDVIHVFSENLLFPVRYPNPIPPRASFNIPPPPLPSHYPPHKIYNFCAALYGLLLDVQPARDQSSHFRAERWALVQKTSQGGGEWFTGSVDHNETAKTGVSGENANTLETMTTQSRLGNATPITLNSILCEKNRDVPLLGESVIRRASLKMNRWKELRRRKTGGGFGSIARGVTIPSVGFSIFTPTFGPAYDSSGTTAGQGYYFTVEAMHERARHREWTQRALAMDQTLEEEVSGERIEENIQQRAPTVDGALVENGRLIEELQTWQQIRLRKGIKNATQREQVLAQELLSSLSQLTQVVSPAQLLPALLTRPGWSHILGRRILSTPSPSIRGTLDPRRPHALHDNTTIQLRSSLAKNGASTISNGSLPHNTPSLVKTSSMPPPPSPQFNAPPPHILPISSPHSLSPVVTYNVPGRTHSPYLSPATPQPQHHTYSSFSPMPPAMPAAPLVHNRAVQAIPPTGTYLRSGPGPSSLRQSLHQMPMGPQGSGVYGSPAGPANNEYMWRL</sequence>
<dbReference type="EMBL" id="AE017342">
    <property type="protein sequence ID" value="ALO60396.1"/>
    <property type="molecule type" value="Genomic_DNA"/>
</dbReference>